<dbReference type="InParanoid" id="E4ZXM5"/>
<feature type="compositionally biased region" description="Low complexity" evidence="7">
    <location>
        <begin position="572"/>
        <end position="585"/>
    </location>
</feature>
<evidence type="ECO:0000313" key="10">
    <source>
        <dbReference type="Proteomes" id="UP000002668"/>
    </source>
</evidence>
<feature type="compositionally biased region" description="Low complexity" evidence="7">
    <location>
        <begin position="551"/>
        <end position="562"/>
    </location>
</feature>
<evidence type="ECO:0000256" key="7">
    <source>
        <dbReference type="SAM" id="MobiDB-lite"/>
    </source>
</evidence>
<dbReference type="OrthoDB" id="414175at2759"/>
<feature type="region of interest" description="Disordered" evidence="7">
    <location>
        <begin position="478"/>
        <end position="587"/>
    </location>
</feature>
<sequence>MSTVTEMATSSRLQLTCPVGKAVMEPREEVALSDGAPQPPGRTCRIEVPNGLVRVLKLGDGWSQHPCPTATMPIFTPSRLAIIVLSSSLVILLWTFGLSRPLAAPALPIIDHHGQEIASTVTLPSTTPYTHTTAHRSIAPGATSVPEHDKDGVRWKDRMNGTVSEPYKETIQPPTHGVADFCKDAPGARHIMVVMKTSKAEIKSRLPTHLESLLECVPNFAIFSDHSGEINGYTVHNALEPISGDTKRNYEEFHEYQLMHADTEHEPDMAKTKALDKWKFLPMVYQAYHLRPSARFFIFIEADTSLSWTNLLQWAGRLDYRIPYHSGAPTYMGGVQIAQRGSGILLSQAAMRRYAKSYDELYESKWEPQVAKECCGDLLLTKALNDAHVELYTSWPMLQTEQPSTLDYTKKIWCSPAISWHHVLGDDLKGMWENEKKWVAAKGWKEPYLYRDAFADYVASHMEAQKVDWDNLSTDTKIVAPQGRQKQLKEEEERKKKHEEEEAEKKKHEVEAEREKTEQGKQDEEKSPESLRPSEETAEDEKKPTSTQTIPAPTDTSTTVSSPSPPPHQNRAPAPADDNDNQPPNWDKLTSLFLNAGDSAARCQKACIDVPDCLQWRYTTFGDGECHLGKVLRLGAKKAPKSDVKWTSGWLVERTGKVTKDWKCKKPQWKFYQ</sequence>
<dbReference type="GO" id="GO:0016020">
    <property type="term" value="C:membrane"/>
    <property type="evidence" value="ECO:0007669"/>
    <property type="project" value="UniProtKB-SubCell"/>
</dbReference>
<feature type="compositionally biased region" description="Basic and acidic residues" evidence="7">
    <location>
        <begin position="487"/>
        <end position="544"/>
    </location>
</feature>
<protein>
    <recommendedName>
        <fullName evidence="11">Apple domain-containing protein</fullName>
    </recommendedName>
</protein>
<dbReference type="STRING" id="985895.E4ZXM5"/>
<dbReference type="VEuPathDB" id="FungiDB:LEMA_P110390.1"/>
<dbReference type="OMA" id="WTSGWLV"/>
<feature type="transmembrane region" description="Helical" evidence="8">
    <location>
        <begin position="80"/>
        <end position="98"/>
    </location>
</feature>
<evidence type="ECO:0000256" key="5">
    <source>
        <dbReference type="ARBA" id="ARBA00022989"/>
    </source>
</evidence>
<evidence type="ECO:0000256" key="4">
    <source>
        <dbReference type="ARBA" id="ARBA00022968"/>
    </source>
</evidence>
<keyword evidence="4" id="KW-0735">Signal-anchor</keyword>
<comment type="subcellular location">
    <subcellularLocation>
        <location evidence="1">Membrane</location>
        <topology evidence="1">Single-pass type II membrane protein</topology>
    </subcellularLocation>
</comment>
<dbReference type="PANTHER" id="PTHR23033">
    <property type="entry name" value="BETA1,3-GALACTOSYLTRANSFERASE"/>
    <property type="match status" value="1"/>
</dbReference>
<dbReference type="AlphaFoldDB" id="E4ZXM5"/>
<dbReference type="GeneID" id="13289899"/>
<dbReference type="CAZy" id="GT31">
    <property type="family name" value="Glycosyltransferase Family 31"/>
</dbReference>
<evidence type="ECO:0000256" key="8">
    <source>
        <dbReference type="SAM" id="Phobius"/>
    </source>
</evidence>
<evidence type="ECO:0000256" key="2">
    <source>
        <dbReference type="ARBA" id="ARBA00006462"/>
    </source>
</evidence>
<gene>
    <name evidence="9" type="ORF">LEMA_P110390.1</name>
</gene>
<keyword evidence="10" id="KW-1185">Reference proteome</keyword>
<organism evidence="10">
    <name type="scientific">Leptosphaeria maculans (strain JN3 / isolate v23.1.3 / race Av1-4-5-6-7-8)</name>
    <name type="common">Blackleg fungus</name>
    <name type="synonym">Phoma lingam</name>
    <dbReference type="NCBI Taxonomy" id="985895"/>
    <lineage>
        <taxon>Eukaryota</taxon>
        <taxon>Fungi</taxon>
        <taxon>Dikarya</taxon>
        <taxon>Ascomycota</taxon>
        <taxon>Pezizomycotina</taxon>
        <taxon>Dothideomycetes</taxon>
        <taxon>Pleosporomycetidae</taxon>
        <taxon>Pleosporales</taxon>
        <taxon>Pleosporineae</taxon>
        <taxon>Leptosphaeriaceae</taxon>
        <taxon>Plenodomus</taxon>
        <taxon>Plenodomus lingam/Leptosphaeria maculans species complex</taxon>
    </lineage>
</organism>
<dbReference type="Gene3D" id="3.90.550.50">
    <property type="match status" value="1"/>
</dbReference>
<dbReference type="EMBL" id="FP929128">
    <property type="protein sequence ID" value="CBX96120.1"/>
    <property type="molecule type" value="Genomic_DNA"/>
</dbReference>
<evidence type="ECO:0000313" key="9">
    <source>
        <dbReference type="EMBL" id="CBX96120.1"/>
    </source>
</evidence>
<evidence type="ECO:0000256" key="1">
    <source>
        <dbReference type="ARBA" id="ARBA00004606"/>
    </source>
</evidence>
<dbReference type="eggNOG" id="KOG2246">
    <property type="taxonomic scope" value="Eukaryota"/>
</dbReference>
<comment type="similarity">
    <text evidence="2">Belongs to the glycosyltransferase 31 family. Beta3-Gal-T subfamily.</text>
</comment>
<name>E4ZXM5_LEPMJ</name>
<evidence type="ECO:0000256" key="3">
    <source>
        <dbReference type="ARBA" id="ARBA00022692"/>
    </source>
</evidence>
<dbReference type="InterPro" id="IPR026050">
    <property type="entry name" value="C1GALT1/C1GALT1_chp1"/>
</dbReference>
<proteinExistence type="inferred from homology"/>
<evidence type="ECO:0008006" key="11">
    <source>
        <dbReference type="Google" id="ProtNLM"/>
    </source>
</evidence>
<dbReference type="Proteomes" id="UP000002668">
    <property type="component" value="Genome"/>
</dbReference>
<keyword evidence="5 8" id="KW-1133">Transmembrane helix</keyword>
<dbReference type="HOGENOM" id="CLU_408295_0_0_1"/>
<evidence type="ECO:0000256" key="6">
    <source>
        <dbReference type="ARBA" id="ARBA00023136"/>
    </source>
</evidence>
<keyword evidence="6 8" id="KW-0472">Membrane</keyword>
<feature type="region of interest" description="Disordered" evidence="7">
    <location>
        <begin position="132"/>
        <end position="152"/>
    </location>
</feature>
<dbReference type="PANTHER" id="PTHR23033:SF47">
    <property type="entry name" value="APPLE DOMAIN-CONTAINING PROTEIN-RELATED"/>
    <property type="match status" value="1"/>
</dbReference>
<keyword evidence="3 8" id="KW-0812">Transmembrane</keyword>
<reference evidence="10" key="1">
    <citation type="journal article" date="2011" name="Nat. Commun.">
        <title>Effector diversification within compartments of the Leptosphaeria maculans genome affected by Repeat-Induced Point mutations.</title>
        <authorList>
            <person name="Rouxel T."/>
            <person name="Grandaubert J."/>
            <person name="Hane J.K."/>
            <person name="Hoede C."/>
            <person name="van de Wouw A.P."/>
            <person name="Couloux A."/>
            <person name="Dominguez V."/>
            <person name="Anthouard V."/>
            <person name="Bally P."/>
            <person name="Bourras S."/>
            <person name="Cozijnsen A.J."/>
            <person name="Ciuffetti L.M."/>
            <person name="Degrave A."/>
            <person name="Dilmaghani A."/>
            <person name="Duret L."/>
            <person name="Fudal I."/>
            <person name="Goodwin S.B."/>
            <person name="Gout L."/>
            <person name="Glaser N."/>
            <person name="Linglin J."/>
            <person name="Kema G.H.J."/>
            <person name="Lapalu N."/>
            <person name="Lawrence C.B."/>
            <person name="May K."/>
            <person name="Meyer M."/>
            <person name="Ollivier B."/>
            <person name="Poulain J."/>
            <person name="Schoch C.L."/>
            <person name="Simon A."/>
            <person name="Spatafora J.W."/>
            <person name="Stachowiak A."/>
            <person name="Turgeon B.G."/>
            <person name="Tyler B.M."/>
            <person name="Vincent D."/>
            <person name="Weissenbach J."/>
            <person name="Amselem J."/>
            <person name="Quesneville H."/>
            <person name="Oliver R.P."/>
            <person name="Wincker P."/>
            <person name="Balesdent M.-H."/>
            <person name="Howlett B.J."/>
        </authorList>
    </citation>
    <scope>NUCLEOTIDE SEQUENCE [LARGE SCALE GENOMIC DNA]</scope>
    <source>
        <strain evidence="10">JN3 / isolate v23.1.3 / race Av1-4-5-6-7-8</strain>
    </source>
</reference>
<accession>E4ZXM5</accession>